<keyword evidence="2" id="KW-0238">DNA-binding</keyword>
<feature type="transmembrane region" description="Helical" evidence="4">
    <location>
        <begin position="12"/>
        <end position="35"/>
    </location>
</feature>
<proteinExistence type="predicted"/>
<evidence type="ECO:0000313" key="7">
    <source>
        <dbReference type="Proteomes" id="UP000831880"/>
    </source>
</evidence>
<keyword evidence="3" id="KW-0804">Transcription</keyword>
<dbReference type="InterPro" id="IPR018060">
    <property type="entry name" value="HTH_AraC"/>
</dbReference>
<dbReference type="Pfam" id="PF17853">
    <property type="entry name" value="GGDEF_2"/>
    <property type="match status" value="1"/>
</dbReference>
<dbReference type="PANTHER" id="PTHR43280:SF28">
    <property type="entry name" value="HTH-TYPE TRANSCRIPTIONAL ACTIVATOR RHAS"/>
    <property type="match status" value="1"/>
</dbReference>
<evidence type="ECO:0000256" key="2">
    <source>
        <dbReference type="ARBA" id="ARBA00023125"/>
    </source>
</evidence>
<name>A0ABY4GUR7_9BACI</name>
<dbReference type="InterPro" id="IPR020449">
    <property type="entry name" value="Tscrpt_reg_AraC-type_HTH"/>
</dbReference>
<dbReference type="PANTHER" id="PTHR43280">
    <property type="entry name" value="ARAC-FAMILY TRANSCRIPTIONAL REGULATOR"/>
    <property type="match status" value="1"/>
</dbReference>
<evidence type="ECO:0000256" key="1">
    <source>
        <dbReference type="ARBA" id="ARBA00023015"/>
    </source>
</evidence>
<keyword evidence="4" id="KW-0472">Membrane</keyword>
<dbReference type="EMBL" id="CP095074">
    <property type="protein sequence ID" value="UOQ91888.1"/>
    <property type="molecule type" value="Genomic_DNA"/>
</dbReference>
<gene>
    <name evidence="6" type="ORF">MUO14_15375</name>
</gene>
<dbReference type="Pfam" id="PF12833">
    <property type="entry name" value="HTH_18"/>
    <property type="match status" value="1"/>
</dbReference>
<organism evidence="6 7">
    <name type="scientific">Halobacillus shinanisalinarum</name>
    <dbReference type="NCBI Taxonomy" id="2932258"/>
    <lineage>
        <taxon>Bacteria</taxon>
        <taxon>Bacillati</taxon>
        <taxon>Bacillota</taxon>
        <taxon>Bacilli</taxon>
        <taxon>Bacillales</taxon>
        <taxon>Bacillaceae</taxon>
        <taxon>Halobacillus</taxon>
    </lineage>
</organism>
<evidence type="ECO:0000313" key="6">
    <source>
        <dbReference type="EMBL" id="UOQ91888.1"/>
    </source>
</evidence>
<feature type="domain" description="HTH araC/xylS-type" evidence="5">
    <location>
        <begin position="653"/>
        <end position="752"/>
    </location>
</feature>
<keyword evidence="4" id="KW-1133">Transmembrane helix</keyword>
<dbReference type="SUPFAM" id="SSF46689">
    <property type="entry name" value="Homeodomain-like"/>
    <property type="match status" value="1"/>
</dbReference>
<dbReference type="SMART" id="SM00342">
    <property type="entry name" value="HTH_ARAC"/>
    <property type="match status" value="1"/>
</dbReference>
<dbReference type="Gene3D" id="1.10.10.60">
    <property type="entry name" value="Homeodomain-like"/>
    <property type="match status" value="2"/>
</dbReference>
<keyword evidence="7" id="KW-1185">Reference proteome</keyword>
<sequence length="754" mass="86404">MGKFKKIKSRLFYKYFVSYLIIFLIPFIAMSVMVYHNSVVSLKEEIEQSNINKLKQVKDMTDTRMKELRKIAARISFDPQLTPYMVSHGYYGSEAIQELEKYKANSSIIEELFLYYQGDDVIYSSKGLNSLETFAQSIYHFDHWKKEELINDLNSIQKPVVLPADNVTINNNDHNRFITYLYPIPPNDPVSHGTVMFLIKESVITGLIENILGEFQENVYIFDEKNRILTSESNGNLINENNFDPLASSESGIHTAEIDDKEYSFVTVNSKVSGWTFVSAMPTSQFLSKFAQAQTLIIMTLLLIVVAGLVAATVLSIKHYRPIQSLFEYVSKKNSDVQGKKKRNELDSLRETIVGMFKDQKDLCEKVDSQEPFVREQCLMRMLKGDVKNNRDFHSWLETLDISVEDRHFFVLVISYNEKANGEGSVKIRESISRLFTEISFKGAVGYGIEIFYDNTVALIVNMESKVGNLNERSREFAFQVKSLLQNDCGVSPTIGVGSICGGIDQINRSFIEASAAVEYKLVNGKSSVIFFGDLVRQEEPDVWYPKDQQIKFVQGLKKGDQKVACEAVKNMIGSLTERELPIHILKCLLFDIINTVLRATAEMGMHQYMSRASELVEYDSLEDLHEKIHSLVIAVCNEVEKKKDSHNHELRSEILEYIRKSYKTHNFSLESTAESFKLSVSYLSRFMKEQTGATFTQYVWQLRSQEVKRRLKETDESIKEIAMGVGYMDVPNFTRKFKKAEGVTPGEFRKLYA</sequence>
<reference evidence="6 7" key="1">
    <citation type="submission" date="2022-04" db="EMBL/GenBank/DDBJ databases">
        <title>Halobacillus sp. isolated from saltern.</title>
        <authorList>
            <person name="Won M."/>
            <person name="Lee C.-M."/>
            <person name="Woen H.-Y."/>
            <person name="Kwon S.-W."/>
        </authorList>
    </citation>
    <scope>NUCLEOTIDE SEQUENCE [LARGE SCALE GENOMIC DNA]</scope>
    <source>
        <strain evidence="6 7">SSTM10-2</strain>
    </source>
</reference>
<evidence type="ECO:0000256" key="3">
    <source>
        <dbReference type="ARBA" id="ARBA00023163"/>
    </source>
</evidence>
<feature type="transmembrane region" description="Helical" evidence="4">
    <location>
        <begin position="296"/>
        <end position="317"/>
    </location>
</feature>
<dbReference type="Proteomes" id="UP000831880">
    <property type="component" value="Chromosome"/>
</dbReference>
<accession>A0ABY4GUR7</accession>
<protein>
    <submittedName>
        <fullName evidence="6">Helix-turn-helix domain-containing protein</fullName>
    </submittedName>
</protein>
<dbReference type="RefSeq" id="WP_244751499.1">
    <property type="nucleotide sequence ID" value="NZ_CP095074.1"/>
</dbReference>
<evidence type="ECO:0000256" key="4">
    <source>
        <dbReference type="SAM" id="Phobius"/>
    </source>
</evidence>
<keyword evidence="1" id="KW-0805">Transcription regulation</keyword>
<dbReference type="PRINTS" id="PR00032">
    <property type="entry name" value="HTHARAC"/>
</dbReference>
<dbReference type="InterPro" id="IPR009057">
    <property type="entry name" value="Homeodomain-like_sf"/>
</dbReference>
<evidence type="ECO:0000259" key="5">
    <source>
        <dbReference type="PROSITE" id="PS01124"/>
    </source>
</evidence>
<dbReference type="PROSITE" id="PS01124">
    <property type="entry name" value="HTH_ARAC_FAMILY_2"/>
    <property type="match status" value="1"/>
</dbReference>
<keyword evidence="4" id="KW-0812">Transmembrane</keyword>
<dbReference type="InterPro" id="IPR041522">
    <property type="entry name" value="CdaR_GGDEF"/>
</dbReference>